<feature type="transmembrane region" description="Helical" evidence="8">
    <location>
        <begin position="57"/>
        <end position="79"/>
    </location>
</feature>
<keyword evidence="3" id="KW-0813">Transport</keyword>
<sequence length="215" mass="23369">MGAVGLLYVGAVLFINGLMLLGKVDPRAAGIFNLFVGALQVITPTVLIITANGRPDVILNASGIFLFGFTYLYVGIGLLGGFDTTGIGYFSLFVAIMALGYAFANFRVLNDRPFAVIWLYWSFLWLLFFLLLGLKLDHLTTYTGWVTAIEGWVTAAIPAFLILIGYWQRWNQNVIATLLLVFGVVVFGALWPLTRKRGALSSRAGPAGGETIAAH</sequence>
<dbReference type="CDD" id="cd13429">
    <property type="entry name" value="UreI_AmiS_like_2"/>
    <property type="match status" value="1"/>
</dbReference>
<evidence type="ECO:0000256" key="8">
    <source>
        <dbReference type="SAM" id="Phobius"/>
    </source>
</evidence>
<keyword evidence="10" id="KW-1185">Reference proteome</keyword>
<dbReference type="InterPro" id="IPR038523">
    <property type="entry name" value="AmiSUreI_transpt_sf"/>
</dbReference>
<dbReference type="Proteomes" id="UP000199111">
    <property type="component" value="Unassembled WGS sequence"/>
</dbReference>
<feature type="transmembrane region" description="Helical" evidence="8">
    <location>
        <begin position="31"/>
        <end position="51"/>
    </location>
</feature>
<feature type="transmembrane region" description="Helical" evidence="8">
    <location>
        <begin position="6"/>
        <end position="24"/>
    </location>
</feature>
<protein>
    <submittedName>
        <fullName evidence="9">AmiS/UreI family transporter</fullName>
    </submittedName>
</protein>
<accession>A0A1I3WA22</accession>
<dbReference type="EMBL" id="FOQY01000016">
    <property type="protein sequence ID" value="SFK04250.1"/>
    <property type="molecule type" value="Genomic_DNA"/>
</dbReference>
<keyword evidence="5 8" id="KW-0812">Transmembrane</keyword>
<feature type="transmembrane region" description="Helical" evidence="8">
    <location>
        <begin position="174"/>
        <end position="193"/>
    </location>
</feature>
<evidence type="ECO:0000256" key="3">
    <source>
        <dbReference type="ARBA" id="ARBA00022448"/>
    </source>
</evidence>
<comment type="subcellular location">
    <subcellularLocation>
        <location evidence="1">Cell membrane</location>
        <topology evidence="1">Multi-pass membrane protein</topology>
    </subcellularLocation>
</comment>
<evidence type="ECO:0000313" key="9">
    <source>
        <dbReference type="EMBL" id="SFK04250.1"/>
    </source>
</evidence>
<evidence type="ECO:0000256" key="4">
    <source>
        <dbReference type="ARBA" id="ARBA00022475"/>
    </source>
</evidence>
<evidence type="ECO:0000256" key="7">
    <source>
        <dbReference type="ARBA" id="ARBA00023136"/>
    </source>
</evidence>
<feature type="transmembrane region" description="Helical" evidence="8">
    <location>
        <begin position="86"/>
        <end position="104"/>
    </location>
</feature>
<evidence type="ECO:0000313" key="10">
    <source>
        <dbReference type="Proteomes" id="UP000199111"/>
    </source>
</evidence>
<gene>
    <name evidence="9" type="ORF">SAMN05216275_11619</name>
</gene>
<feature type="transmembrane region" description="Helical" evidence="8">
    <location>
        <begin position="146"/>
        <end position="168"/>
    </location>
</feature>
<keyword evidence="6 8" id="KW-1133">Transmembrane helix</keyword>
<dbReference type="RefSeq" id="WP_093889013.1">
    <property type="nucleotide sequence ID" value="NZ_FOQY01000016.1"/>
</dbReference>
<evidence type="ECO:0000256" key="5">
    <source>
        <dbReference type="ARBA" id="ARBA00022692"/>
    </source>
</evidence>
<dbReference type="GeneID" id="96300286"/>
<proteinExistence type="inferred from homology"/>
<keyword evidence="7 8" id="KW-0472">Membrane</keyword>
<keyword evidence="4" id="KW-1003">Cell membrane</keyword>
<comment type="similarity">
    <text evidence="2">Belongs to the AmiS/UreI family.</text>
</comment>
<dbReference type="GO" id="GO:0005886">
    <property type="term" value="C:plasma membrane"/>
    <property type="evidence" value="ECO:0007669"/>
    <property type="project" value="UniProtKB-SubCell"/>
</dbReference>
<reference evidence="10" key="1">
    <citation type="submission" date="2016-10" db="EMBL/GenBank/DDBJ databases">
        <authorList>
            <person name="Varghese N."/>
            <person name="Submissions S."/>
        </authorList>
    </citation>
    <scope>NUCLEOTIDE SEQUENCE [LARGE SCALE GENOMIC DNA]</scope>
    <source>
        <strain evidence="10">CGMCC 4.2126</strain>
    </source>
</reference>
<dbReference type="AlphaFoldDB" id="A0A1I3WA22"/>
<organism evidence="9 10">
    <name type="scientific">Streptosporangium canum</name>
    <dbReference type="NCBI Taxonomy" id="324952"/>
    <lineage>
        <taxon>Bacteria</taxon>
        <taxon>Bacillati</taxon>
        <taxon>Actinomycetota</taxon>
        <taxon>Actinomycetes</taxon>
        <taxon>Streptosporangiales</taxon>
        <taxon>Streptosporangiaceae</taxon>
        <taxon>Streptosporangium</taxon>
    </lineage>
</organism>
<name>A0A1I3WA22_9ACTN</name>
<dbReference type="InterPro" id="IPR003211">
    <property type="entry name" value="AmiSUreI_transpt"/>
</dbReference>
<dbReference type="Gene3D" id="1.25.40.600">
    <property type="match status" value="1"/>
</dbReference>
<feature type="transmembrane region" description="Helical" evidence="8">
    <location>
        <begin position="116"/>
        <end position="134"/>
    </location>
</feature>
<evidence type="ECO:0000256" key="2">
    <source>
        <dbReference type="ARBA" id="ARBA00010068"/>
    </source>
</evidence>
<dbReference type="Pfam" id="PF02293">
    <property type="entry name" value="AmiS_UreI"/>
    <property type="match status" value="1"/>
</dbReference>
<evidence type="ECO:0000256" key="6">
    <source>
        <dbReference type="ARBA" id="ARBA00022989"/>
    </source>
</evidence>
<evidence type="ECO:0000256" key="1">
    <source>
        <dbReference type="ARBA" id="ARBA00004651"/>
    </source>
</evidence>